<evidence type="ECO:0000313" key="2">
    <source>
        <dbReference type="EMBL" id="HEC05626.1"/>
    </source>
</evidence>
<dbReference type="AlphaFoldDB" id="A0A831RTZ4"/>
<name>A0A831RTZ4_9GAMM</name>
<evidence type="ECO:0000256" key="1">
    <source>
        <dbReference type="SAM" id="Phobius"/>
    </source>
</evidence>
<keyword evidence="1" id="KW-0812">Transmembrane</keyword>
<sequence>MRDAFLVKLSFWLIVIGAFALLTPQPAWPEWLARMILSTGIALAITTAIVKYRESRKKR</sequence>
<comment type="caution">
    <text evidence="2">The sequence shown here is derived from an EMBL/GenBank/DDBJ whole genome shotgun (WGS) entry which is preliminary data.</text>
</comment>
<keyword evidence="1" id="KW-0472">Membrane</keyword>
<feature type="transmembrane region" description="Helical" evidence="1">
    <location>
        <begin position="5"/>
        <end position="25"/>
    </location>
</feature>
<dbReference type="Proteomes" id="UP000886339">
    <property type="component" value="Unassembled WGS sequence"/>
</dbReference>
<proteinExistence type="predicted"/>
<protein>
    <submittedName>
        <fullName evidence="2">Uncharacterized protein</fullName>
    </submittedName>
</protein>
<feature type="transmembrane region" description="Helical" evidence="1">
    <location>
        <begin position="31"/>
        <end position="50"/>
    </location>
</feature>
<organism evidence="2">
    <name type="scientific">Thiolapillus brandeum</name>
    <dbReference type="NCBI Taxonomy" id="1076588"/>
    <lineage>
        <taxon>Bacteria</taxon>
        <taxon>Pseudomonadati</taxon>
        <taxon>Pseudomonadota</taxon>
        <taxon>Gammaproteobacteria</taxon>
        <taxon>Chromatiales</taxon>
        <taxon>Sedimenticolaceae</taxon>
        <taxon>Thiolapillus</taxon>
    </lineage>
</organism>
<keyword evidence="1" id="KW-1133">Transmembrane helix</keyword>
<dbReference type="EMBL" id="DRLF01000087">
    <property type="protein sequence ID" value="HEC05626.1"/>
    <property type="molecule type" value="Genomic_DNA"/>
</dbReference>
<gene>
    <name evidence="2" type="ORF">ENJ12_02150</name>
</gene>
<reference evidence="2" key="1">
    <citation type="journal article" date="2020" name="mSystems">
        <title>Genome- and Community-Level Interaction Insights into Carbon Utilization and Element Cycling Functions of Hydrothermarchaeota in Hydrothermal Sediment.</title>
        <authorList>
            <person name="Zhou Z."/>
            <person name="Liu Y."/>
            <person name="Xu W."/>
            <person name="Pan J."/>
            <person name="Luo Z.H."/>
            <person name="Li M."/>
        </authorList>
    </citation>
    <scope>NUCLEOTIDE SEQUENCE [LARGE SCALE GENOMIC DNA]</scope>
    <source>
        <strain evidence="2">HyVt-458</strain>
    </source>
</reference>
<accession>A0A831RTZ4</accession>